<gene>
    <name evidence="1" type="ORF">IAA73_00925</name>
</gene>
<evidence type="ECO:0000313" key="2">
    <source>
        <dbReference type="Proteomes" id="UP000823641"/>
    </source>
</evidence>
<evidence type="ECO:0000313" key="1">
    <source>
        <dbReference type="EMBL" id="MBO8458889.1"/>
    </source>
</evidence>
<reference evidence="1" key="1">
    <citation type="submission" date="2020-10" db="EMBL/GenBank/DDBJ databases">
        <authorList>
            <person name="Gilroy R."/>
        </authorList>
    </citation>
    <scope>NUCLEOTIDE SEQUENCE</scope>
    <source>
        <strain evidence="1">G3-3990</strain>
    </source>
</reference>
<proteinExistence type="predicted"/>
<dbReference type="Proteomes" id="UP000823641">
    <property type="component" value="Unassembled WGS sequence"/>
</dbReference>
<protein>
    <submittedName>
        <fullName evidence="1">Uncharacterized protein</fullName>
    </submittedName>
</protein>
<name>A0A9D9HSD8_9BACT</name>
<accession>A0A9D9HSD8</accession>
<organism evidence="1 2">
    <name type="scientific">Candidatus Gallipaludibacter merdavium</name>
    <dbReference type="NCBI Taxonomy" id="2840839"/>
    <lineage>
        <taxon>Bacteria</taxon>
        <taxon>Pseudomonadati</taxon>
        <taxon>Bacteroidota</taxon>
        <taxon>Bacteroidia</taxon>
        <taxon>Bacteroidales</taxon>
        <taxon>Candidatus Gallipaludibacter</taxon>
    </lineage>
</organism>
<dbReference type="EMBL" id="JADIMG010000004">
    <property type="protein sequence ID" value="MBO8458889.1"/>
    <property type="molecule type" value="Genomic_DNA"/>
</dbReference>
<comment type="caution">
    <text evidence="1">The sequence shown here is derived from an EMBL/GenBank/DDBJ whole genome shotgun (WGS) entry which is preliminary data.</text>
</comment>
<sequence length="93" mass="10747">MKLINFHYNTKNNINKYYLAQHVEWQYMGNDLVLYNTLFDSVVIAKPKSIESGIMFVKALEDGCDDIISLIKNSFIQSPKAVYSLLVNKKIIE</sequence>
<dbReference type="AlphaFoldDB" id="A0A9D9HSD8"/>
<reference evidence="1" key="2">
    <citation type="journal article" date="2021" name="PeerJ">
        <title>Extensive microbial diversity within the chicken gut microbiome revealed by metagenomics and culture.</title>
        <authorList>
            <person name="Gilroy R."/>
            <person name="Ravi A."/>
            <person name="Getino M."/>
            <person name="Pursley I."/>
            <person name="Horton D.L."/>
            <person name="Alikhan N.F."/>
            <person name="Baker D."/>
            <person name="Gharbi K."/>
            <person name="Hall N."/>
            <person name="Watson M."/>
            <person name="Adriaenssens E.M."/>
            <person name="Foster-Nyarko E."/>
            <person name="Jarju S."/>
            <person name="Secka A."/>
            <person name="Antonio M."/>
            <person name="Oren A."/>
            <person name="Chaudhuri R.R."/>
            <person name="La Ragione R."/>
            <person name="Hildebrand F."/>
            <person name="Pallen M.J."/>
        </authorList>
    </citation>
    <scope>NUCLEOTIDE SEQUENCE</scope>
    <source>
        <strain evidence="1">G3-3990</strain>
    </source>
</reference>